<reference evidence="2 3" key="1">
    <citation type="journal article" date="2023" name="Mol. Biol. Evol.">
        <title>Genomics of Secondarily Temperate Adaptation in the Only Non-Antarctic Icefish.</title>
        <authorList>
            <person name="Rivera-Colon A.G."/>
            <person name="Rayamajhi N."/>
            <person name="Minhas B.F."/>
            <person name="Madrigal G."/>
            <person name="Bilyk K.T."/>
            <person name="Yoon V."/>
            <person name="Hune M."/>
            <person name="Gregory S."/>
            <person name="Cheng C.H.C."/>
            <person name="Catchen J.M."/>
        </authorList>
    </citation>
    <scope>NUCLEOTIDE SEQUENCE [LARGE SCALE GENOMIC DNA]</scope>
    <source>
        <strain evidence="2">JC2023a</strain>
    </source>
</reference>
<evidence type="ECO:0000256" key="1">
    <source>
        <dbReference type="SAM" id="MobiDB-lite"/>
    </source>
</evidence>
<comment type="caution">
    <text evidence="2">The sequence shown here is derived from an EMBL/GenBank/DDBJ whole genome shotgun (WGS) entry which is preliminary data.</text>
</comment>
<feature type="compositionally biased region" description="Polar residues" evidence="1">
    <location>
        <begin position="19"/>
        <end position="30"/>
    </location>
</feature>
<organism evidence="2 3">
    <name type="scientific">Champsocephalus esox</name>
    <name type="common">pike icefish</name>
    <dbReference type="NCBI Taxonomy" id="159716"/>
    <lineage>
        <taxon>Eukaryota</taxon>
        <taxon>Metazoa</taxon>
        <taxon>Chordata</taxon>
        <taxon>Craniata</taxon>
        <taxon>Vertebrata</taxon>
        <taxon>Euteleostomi</taxon>
        <taxon>Actinopterygii</taxon>
        <taxon>Neopterygii</taxon>
        <taxon>Teleostei</taxon>
        <taxon>Neoteleostei</taxon>
        <taxon>Acanthomorphata</taxon>
        <taxon>Eupercaria</taxon>
        <taxon>Perciformes</taxon>
        <taxon>Notothenioidei</taxon>
        <taxon>Channichthyidae</taxon>
        <taxon>Champsocephalus</taxon>
    </lineage>
</organism>
<gene>
    <name evidence="2" type="ORF">CesoFtcFv8_000899</name>
</gene>
<dbReference type="EMBL" id="JAULUE010002046">
    <property type="protein sequence ID" value="KAK5915296.1"/>
    <property type="molecule type" value="Genomic_DNA"/>
</dbReference>
<feature type="region of interest" description="Disordered" evidence="1">
    <location>
        <begin position="11"/>
        <end position="30"/>
    </location>
</feature>
<dbReference type="AlphaFoldDB" id="A0AAN8D2F0"/>
<proteinExistence type="predicted"/>
<sequence>MPLQLPINILQDATFPHEPQQSPSSPLVRQVPTQLPVSIPQRSRLSVQSQCSVLSAQFIQSDNAGS</sequence>
<accession>A0AAN8D2F0</accession>
<evidence type="ECO:0000313" key="2">
    <source>
        <dbReference type="EMBL" id="KAK5915296.1"/>
    </source>
</evidence>
<evidence type="ECO:0000313" key="3">
    <source>
        <dbReference type="Proteomes" id="UP001335648"/>
    </source>
</evidence>
<protein>
    <submittedName>
        <fullName evidence="2">Uncharacterized protein</fullName>
    </submittedName>
</protein>
<keyword evidence="3" id="KW-1185">Reference proteome</keyword>
<dbReference type="Proteomes" id="UP001335648">
    <property type="component" value="Unassembled WGS sequence"/>
</dbReference>
<name>A0AAN8D2F0_9TELE</name>